<sequence>MLVSKAAKTKKRSKVIGVHCCNVALLALAFLPPFDSRHLSLTPSTLTALVQKNSDRVPPVLHSPMQVDDQYQQHQQQRPPLSTLPLRNYFDQGLVSILLQGLTRVSMERPENPVEFLGHFLLEHKDEVHRPPASQTAAASLPQ</sequence>
<proteinExistence type="inferred from homology"/>
<dbReference type="CDD" id="cd22965">
    <property type="entry name" value="DD_DPY30_SDC1"/>
    <property type="match status" value="1"/>
</dbReference>
<dbReference type="Pfam" id="PF05186">
    <property type="entry name" value="Dpy-30"/>
    <property type="match status" value="1"/>
</dbReference>
<comment type="subcellular location">
    <subcellularLocation>
        <location evidence="1">Nucleus</location>
    </subcellularLocation>
</comment>
<organism evidence="4 5">
    <name type="scientific">Capsaspora owczarzaki (strain ATCC 30864)</name>
    <dbReference type="NCBI Taxonomy" id="595528"/>
    <lineage>
        <taxon>Eukaryota</taxon>
        <taxon>Filasterea</taxon>
        <taxon>Capsaspora</taxon>
    </lineage>
</organism>
<dbReference type="OrthoDB" id="417678at2759"/>
<dbReference type="InterPro" id="IPR007858">
    <property type="entry name" value="Dpy-30_motif"/>
</dbReference>
<dbReference type="STRING" id="595528.A0A0D2WLS1"/>
<gene>
    <name evidence="4" type="ORF">CAOG_002695</name>
</gene>
<evidence type="ECO:0000256" key="1">
    <source>
        <dbReference type="ARBA" id="ARBA00004123"/>
    </source>
</evidence>
<dbReference type="Proteomes" id="UP000008743">
    <property type="component" value="Unassembled WGS sequence"/>
</dbReference>
<dbReference type="InParanoid" id="A0A0D2WLS1"/>
<dbReference type="EMBL" id="KE346362">
    <property type="protein sequence ID" value="KJE91570.1"/>
    <property type="molecule type" value="Genomic_DNA"/>
</dbReference>
<evidence type="ECO:0000313" key="4">
    <source>
        <dbReference type="EMBL" id="KJE91570.1"/>
    </source>
</evidence>
<dbReference type="eggNOG" id="KOG4109">
    <property type="taxonomic scope" value="Eukaryota"/>
</dbReference>
<comment type="similarity">
    <text evidence="2">Belongs to the dpy-30 family.</text>
</comment>
<dbReference type="GO" id="GO:0005634">
    <property type="term" value="C:nucleus"/>
    <property type="evidence" value="ECO:0007669"/>
    <property type="project" value="UniProtKB-SubCell"/>
</dbReference>
<dbReference type="AlphaFoldDB" id="A0A0D2WLS1"/>
<evidence type="ECO:0000313" key="5">
    <source>
        <dbReference type="Proteomes" id="UP000008743"/>
    </source>
</evidence>
<dbReference type="InterPro" id="IPR049629">
    <property type="entry name" value="DPY30_SDC1_DD"/>
</dbReference>
<accession>A0A0D2WLS1</accession>
<keyword evidence="3" id="KW-0539">Nucleus</keyword>
<dbReference type="Gene3D" id="1.20.890.10">
    <property type="entry name" value="cAMP-dependent protein kinase regulatory subunit, dimerization-anchoring domain"/>
    <property type="match status" value="1"/>
</dbReference>
<name>A0A0D2WLS1_CAPO3</name>
<dbReference type="PhylomeDB" id="A0A0D2WLS1"/>
<keyword evidence="5" id="KW-1185">Reference proteome</keyword>
<reference evidence="5" key="1">
    <citation type="submission" date="2011-02" db="EMBL/GenBank/DDBJ databases">
        <title>The Genome Sequence of Capsaspora owczarzaki ATCC 30864.</title>
        <authorList>
            <person name="Russ C."/>
            <person name="Cuomo C."/>
            <person name="Burger G."/>
            <person name="Gray M.W."/>
            <person name="Holland P.W.H."/>
            <person name="King N."/>
            <person name="Lang F.B.F."/>
            <person name="Roger A.J."/>
            <person name="Ruiz-Trillo I."/>
            <person name="Young S.K."/>
            <person name="Zeng Q."/>
            <person name="Gargeya S."/>
            <person name="Alvarado L."/>
            <person name="Berlin A."/>
            <person name="Chapman S.B."/>
            <person name="Chen Z."/>
            <person name="Freedman E."/>
            <person name="Gellesch M."/>
            <person name="Goldberg J."/>
            <person name="Griggs A."/>
            <person name="Gujja S."/>
            <person name="Heilman E."/>
            <person name="Heiman D."/>
            <person name="Howarth C."/>
            <person name="Mehta T."/>
            <person name="Neiman D."/>
            <person name="Pearson M."/>
            <person name="Roberts A."/>
            <person name="Saif S."/>
            <person name="Shea T."/>
            <person name="Shenoy N."/>
            <person name="Sisk P."/>
            <person name="Stolte C."/>
            <person name="Sykes S."/>
            <person name="White J."/>
            <person name="Yandava C."/>
            <person name="Haas B."/>
            <person name="Nusbaum C."/>
            <person name="Birren B."/>
        </authorList>
    </citation>
    <scope>NUCLEOTIDE SEQUENCE</scope>
    <source>
        <strain evidence="5">ATCC 30864</strain>
    </source>
</reference>
<protein>
    <submittedName>
        <fullName evidence="4">Uncharacterized protein</fullName>
    </submittedName>
</protein>
<evidence type="ECO:0000256" key="2">
    <source>
        <dbReference type="ARBA" id="ARBA00010849"/>
    </source>
</evidence>
<evidence type="ECO:0000256" key="3">
    <source>
        <dbReference type="ARBA" id="ARBA00023242"/>
    </source>
</evidence>